<keyword evidence="2" id="KW-0732">Signal</keyword>
<dbReference type="InterPro" id="IPR005064">
    <property type="entry name" value="BUG"/>
</dbReference>
<sequence>MPAGKLNEPPMFRLRRLMLKSLPLAATSPIPLIAHALPGESASTYGGHVAMVLPIPPGGSGDVVARQLQPGLKQALGQPVVVDHRPGAAGLQAAATVARARPDGQTLLMAFDSLALQPIAYKQLPYDTFRDFTPISQLARHPLVVAVHPSLPVDNVRALIGLGRQRDEPIRVASPGPGSLNQLAAQALASEGGASWRHVAFKGTGPAVQAVLSDQADLVLASYAAVQAHLQTRTLKALAVTGERRLAQLPQVATVAEQGVAGFEAYGWIGVFGPAGLPPAVVGRLHGALSNAIRAPRVASALAAHGLEPVAGTPEALGQLVRREYDRWQAVARHANLQFE</sequence>
<comment type="caution">
    <text evidence="3">The sequence shown here is derived from an EMBL/GenBank/DDBJ whole genome shotgun (WGS) entry which is preliminary data.</text>
</comment>
<dbReference type="AlphaFoldDB" id="A0A849BBS9"/>
<reference evidence="3 4" key="1">
    <citation type="submission" date="2020-05" db="EMBL/GenBank/DDBJ databases">
        <title>MicrobeNet Type strains.</title>
        <authorList>
            <person name="Nicholson A.C."/>
        </authorList>
    </citation>
    <scope>NUCLEOTIDE SEQUENCE [LARGE SCALE GENOMIC DNA]</scope>
    <source>
        <strain evidence="3 4">ATCC 700815</strain>
    </source>
</reference>
<accession>A0A849BBS9</accession>
<comment type="similarity">
    <text evidence="1">Belongs to the UPF0065 (bug) family.</text>
</comment>
<organism evidence="3 4">
    <name type="scientific">Cupriavidus gilardii</name>
    <dbReference type="NCBI Taxonomy" id="82541"/>
    <lineage>
        <taxon>Bacteria</taxon>
        <taxon>Pseudomonadati</taxon>
        <taxon>Pseudomonadota</taxon>
        <taxon>Betaproteobacteria</taxon>
        <taxon>Burkholderiales</taxon>
        <taxon>Burkholderiaceae</taxon>
        <taxon>Cupriavidus</taxon>
    </lineage>
</organism>
<dbReference type="Pfam" id="PF03401">
    <property type="entry name" value="TctC"/>
    <property type="match status" value="1"/>
</dbReference>
<proteinExistence type="inferred from homology"/>
<dbReference type="Proteomes" id="UP000542973">
    <property type="component" value="Unassembled WGS sequence"/>
</dbReference>
<feature type="signal peptide" evidence="2">
    <location>
        <begin position="1"/>
        <end position="36"/>
    </location>
</feature>
<protein>
    <submittedName>
        <fullName evidence="3">Tripartite tricarboxylate transporter substrate binding protein</fullName>
    </submittedName>
</protein>
<name>A0A849BBS9_9BURK</name>
<evidence type="ECO:0000256" key="2">
    <source>
        <dbReference type="SAM" id="SignalP"/>
    </source>
</evidence>
<feature type="chain" id="PRO_5032929891" evidence="2">
    <location>
        <begin position="37"/>
        <end position="340"/>
    </location>
</feature>
<dbReference type="PIRSF" id="PIRSF017082">
    <property type="entry name" value="YflP"/>
    <property type="match status" value="1"/>
</dbReference>
<dbReference type="InterPro" id="IPR042100">
    <property type="entry name" value="Bug_dom1"/>
</dbReference>
<evidence type="ECO:0000313" key="4">
    <source>
        <dbReference type="Proteomes" id="UP000542973"/>
    </source>
</evidence>
<dbReference type="PANTHER" id="PTHR42928:SF5">
    <property type="entry name" value="BLR1237 PROTEIN"/>
    <property type="match status" value="1"/>
</dbReference>
<dbReference type="SUPFAM" id="SSF53850">
    <property type="entry name" value="Periplasmic binding protein-like II"/>
    <property type="match status" value="1"/>
</dbReference>
<dbReference type="Gene3D" id="3.40.190.10">
    <property type="entry name" value="Periplasmic binding protein-like II"/>
    <property type="match status" value="1"/>
</dbReference>
<evidence type="ECO:0000256" key="1">
    <source>
        <dbReference type="ARBA" id="ARBA00006987"/>
    </source>
</evidence>
<dbReference type="PANTHER" id="PTHR42928">
    <property type="entry name" value="TRICARBOXYLATE-BINDING PROTEIN"/>
    <property type="match status" value="1"/>
</dbReference>
<gene>
    <name evidence="3" type="ORF">HLB16_09765</name>
</gene>
<dbReference type="Gene3D" id="3.40.190.150">
    <property type="entry name" value="Bordetella uptake gene, domain 1"/>
    <property type="match status" value="1"/>
</dbReference>
<evidence type="ECO:0000313" key="3">
    <source>
        <dbReference type="EMBL" id="NNH11165.1"/>
    </source>
</evidence>
<dbReference type="EMBL" id="JABEMD010000013">
    <property type="protein sequence ID" value="NNH11165.1"/>
    <property type="molecule type" value="Genomic_DNA"/>
</dbReference>